<dbReference type="InterPro" id="IPR022414">
    <property type="entry name" value="ATP-guanido_PTrfase_cat"/>
</dbReference>
<dbReference type="InterPro" id="IPR023660">
    <property type="entry name" value="Arg_Kinase"/>
</dbReference>
<keyword evidence="2 5" id="KW-0547">Nucleotide-binding</keyword>
<dbReference type="GO" id="GO:0004111">
    <property type="term" value="F:creatine kinase activity"/>
    <property type="evidence" value="ECO:0007669"/>
    <property type="project" value="InterPro"/>
</dbReference>
<name>A0A9D5Q809_9BACT</name>
<dbReference type="AlphaFoldDB" id="A0A9D5Q809"/>
<evidence type="ECO:0000313" key="8">
    <source>
        <dbReference type="Proteomes" id="UP000649604"/>
    </source>
</evidence>
<proteinExistence type="inferred from homology"/>
<evidence type="ECO:0000256" key="5">
    <source>
        <dbReference type="PROSITE-ProRule" id="PRU00843"/>
    </source>
</evidence>
<dbReference type="SUPFAM" id="SSF55931">
    <property type="entry name" value="Glutamine synthetase/guanido kinase"/>
    <property type="match status" value="1"/>
</dbReference>
<reference evidence="7" key="1">
    <citation type="submission" date="2019-11" db="EMBL/GenBank/DDBJ databases">
        <title>Microbial mats filling the niche in hypersaline microbial mats.</title>
        <authorList>
            <person name="Wong H.L."/>
            <person name="Macleod F.I."/>
            <person name="White R.A. III"/>
            <person name="Burns B.P."/>
        </authorList>
    </citation>
    <scope>NUCLEOTIDE SEQUENCE</scope>
    <source>
        <strain evidence="7">Rbin_158</strain>
    </source>
</reference>
<comment type="similarity">
    <text evidence="5">Belongs to the ATP:guanido phosphotransferase family.</text>
</comment>
<dbReference type="GO" id="GO:0046314">
    <property type="term" value="P:phosphocreatine biosynthetic process"/>
    <property type="evidence" value="ECO:0007669"/>
    <property type="project" value="InterPro"/>
</dbReference>
<evidence type="ECO:0000313" key="7">
    <source>
        <dbReference type="EMBL" id="MBD3327480.1"/>
    </source>
</evidence>
<organism evidence="7 8">
    <name type="scientific">candidate division KSB3 bacterium</name>
    <dbReference type="NCBI Taxonomy" id="2044937"/>
    <lineage>
        <taxon>Bacteria</taxon>
        <taxon>candidate division KSB3</taxon>
    </lineage>
</organism>
<dbReference type="GO" id="GO:0005615">
    <property type="term" value="C:extracellular space"/>
    <property type="evidence" value="ECO:0007669"/>
    <property type="project" value="TreeGrafter"/>
</dbReference>
<dbReference type="Gene3D" id="3.30.590.10">
    <property type="entry name" value="Glutamine synthetase/guanido kinase, catalytic domain"/>
    <property type="match status" value="1"/>
</dbReference>
<evidence type="ECO:0000256" key="3">
    <source>
        <dbReference type="ARBA" id="ARBA00022777"/>
    </source>
</evidence>
<keyword evidence="4 5" id="KW-0067">ATP-binding</keyword>
<dbReference type="PANTHER" id="PTHR11547">
    <property type="entry name" value="ARGININE OR CREATINE KINASE"/>
    <property type="match status" value="1"/>
</dbReference>
<dbReference type="GO" id="GO:0005524">
    <property type="term" value="F:ATP binding"/>
    <property type="evidence" value="ECO:0007669"/>
    <property type="project" value="UniProtKB-UniRule"/>
</dbReference>
<protein>
    <recommendedName>
        <fullName evidence="6">Phosphagen kinase C-terminal domain-containing protein</fullName>
    </recommendedName>
</protein>
<dbReference type="InterPro" id="IPR000749">
    <property type="entry name" value="ATP-guanido_PTrfase"/>
</dbReference>
<feature type="binding site" evidence="5">
    <location>
        <position position="107"/>
    </location>
    <ligand>
        <name>ATP</name>
        <dbReference type="ChEBI" id="CHEBI:30616"/>
    </ligand>
</feature>
<evidence type="ECO:0000256" key="1">
    <source>
        <dbReference type="ARBA" id="ARBA00022679"/>
    </source>
</evidence>
<keyword evidence="1 5" id="KW-0808">Transferase</keyword>
<evidence type="ECO:0000256" key="2">
    <source>
        <dbReference type="ARBA" id="ARBA00022741"/>
    </source>
</evidence>
<dbReference type="PROSITE" id="PS51510">
    <property type="entry name" value="PHOSPHAGEN_KINASE_C"/>
    <property type="match status" value="1"/>
</dbReference>
<feature type="domain" description="Phosphagen kinase C-terminal" evidence="6">
    <location>
        <begin position="7"/>
        <end position="236"/>
    </location>
</feature>
<sequence length="357" mass="40654">MMHTLPYVLSSRVRIARNLRHCRFPHVASRQERQVVLDQVHDAVVTHPRLRQADLVPIDALHPLDRRVLEEEGLISHRFASQGEQRLAILLNTHKVSLLVNEEDHLRIQAFQPGLELKRAWKAARTIENCLQETLDFAYSQQYGYLTTCPTNAGSGIRASAMLFVPGLIVSKQILPLMTHCLSAGYTVRGTSGEGSRSQGYFLQISNQRPAEPRIHTLLDDLEQTCQMLVNRERQARRALLASNGTTALRQQILRAKQQLLTLPQIDLETGTKLLALCRLGVSWGLPFRSTSKRRWSGTTQQRDFARIDALMLRIQPAHIMQYHRRHHQRTHGSESSLSLENDATLRARLIRSVMKA</sequence>
<gene>
    <name evidence="7" type="ORF">GF339_23045</name>
</gene>
<dbReference type="Pfam" id="PF00217">
    <property type="entry name" value="ATP-gua_Ptrans"/>
    <property type="match status" value="1"/>
</dbReference>
<feature type="binding site" evidence="5">
    <location>
        <begin position="158"/>
        <end position="162"/>
    </location>
    <ligand>
        <name>ATP</name>
        <dbReference type="ChEBI" id="CHEBI:30616"/>
    </ligand>
</feature>
<dbReference type="InterPro" id="IPR014746">
    <property type="entry name" value="Gln_synth/guanido_kin_cat_dom"/>
</dbReference>
<accession>A0A9D5Q809</accession>
<feature type="binding site" evidence="5">
    <location>
        <begin position="10"/>
        <end position="14"/>
    </location>
    <ligand>
        <name>ATP</name>
        <dbReference type="ChEBI" id="CHEBI:30616"/>
    </ligand>
</feature>
<comment type="caution">
    <text evidence="5">Lacks conserved residue(s) required for the propagation of feature annotation.</text>
</comment>
<dbReference type="PANTHER" id="PTHR11547:SF38">
    <property type="entry name" value="ARGININE KINASE 1-RELATED"/>
    <property type="match status" value="1"/>
</dbReference>
<dbReference type="EMBL" id="WJJP01000743">
    <property type="protein sequence ID" value="MBD3327480.1"/>
    <property type="molecule type" value="Genomic_DNA"/>
</dbReference>
<evidence type="ECO:0000256" key="4">
    <source>
        <dbReference type="ARBA" id="ARBA00022840"/>
    </source>
</evidence>
<dbReference type="CDD" id="cd07930">
    <property type="entry name" value="bacterial_phosphagen_kinase"/>
    <property type="match status" value="1"/>
</dbReference>
<dbReference type="Proteomes" id="UP000649604">
    <property type="component" value="Unassembled WGS sequence"/>
</dbReference>
<evidence type="ECO:0000259" key="6">
    <source>
        <dbReference type="PROSITE" id="PS51510"/>
    </source>
</evidence>
<feature type="binding site" evidence="5">
    <location>
        <begin position="189"/>
        <end position="194"/>
    </location>
    <ligand>
        <name>ATP</name>
        <dbReference type="ChEBI" id="CHEBI:30616"/>
    </ligand>
</feature>
<keyword evidence="3 5" id="KW-0418">Kinase</keyword>
<comment type="caution">
    <text evidence="7">The sequence shown here is derived from an EMBL/GenBank/DDBJ whole genome shotgun (WGS) entry which is preliminary data.</text>
</comment>